<name>A0A6B2LN69_9EUKA</name>
<proteinExistence type="predicted"/>
<reference evidence="2" key="1">
    <citation type="journal article" date="2020" name="J. Eukaryot. Microbiol.">
        <title>De novo Sequencing, Assembly and Annotation of the Transcriptome for the Free-Living Testate Amoeba Arcella intermedia.</title>
        <authorList>
            <person name="Ribeiro G.M."/>
            <person name="Porfirio-Sousa A.L."/>
            <person name="Maurer-Alcala X.X."/>
            <person name="Katz L.A."/>
            <person name="Lahr D.J.G."/>
        </authorList>
    </citation>
    <scope>NUCLEOTIDE SEQUENCE</scope>
</reference>
<sequence length="156" mass="18338">MATSRKKAFKRKKQRILDDVLGKLTTEEKIEGGLITDQEVIHNYQLEKLKREKEEKLKELEPYYRINQKFVPISHGRYGDKSPLEEALEQAIKEGKIELADKISNRITIQDQFQKLDAAIERKQLEDEGETQTKKKSPSLHWGFESKHRWESKGNM</sequence>
<organism evidence="2">
    <name type="scientific">Arcella intermedia</name>
    <dbReference type="NCBI Taxonomy" id="1963864"/>
    <lineage>
        <taxon>Eukaryota</taxon>
        <taxon>Amoebozoa</taxon>
        <taxon>Tubulinea</taxon>
        <taxon>Elardia</taxon>
        <taxon>Arcellinida</taxon>
        <taxon>Sphaerothecina</taxon>
        <taxon>Arcellidae</taxon>
        <taxon>Arcella</taxon>
    </lineage>
</organism>
<feature type="region of interest" description="Disordered" evidence="1">
    <location>
        <begin position="124"/>
        <end position="156"/>
    </location>
</feature>
<evidence type="ECO:0000256" key="1">
    <source>
        <dbReference type="SAM" id="MobiDB-lite"/>
    </source>
</evidence>
<dbReference type="EMBL" id="GIBP01009278">
    <property type="protein sequence ID" value="NDV38247.1"/>
    <property type="molecule type" value="Transcribed_RNA"/>
</dbReference>
<dbReference type="PANTHER" id="PTHR14386:SF2">
    <property type="entry name" value="PROTEIN FAM204A"/>
    <property type="match status" value="1"/>
</dbReference>
<dbReference type="PANTHER" id="PTHR14386">
    <property type="entry name" value="PROTEIN FAM204A"/>
    <property type="match status" value="1"/>
</dbReference>
<dbReference type="AlphaFoldDB" id="A0A6B2LN69"/>
<protein>
    <submittedName>
        <fullName evidence="2">Uncharacterized protein</fullName>
    </submittedName>
</protein>
<accession>A0A6B2LN69</accession>
<evidence type="ECO:0000313" key="2">
    <source>
        <dbReference type="EMBL" id="NDV38247.1"/>
    </source>
</evidence>
<feature type="compositionally biased region" description="Basic and acidic residues" evidence="1">
    <location>
        <begin position="144"/>
        <end position="156"/>
    </location>
</feature>
<dbReference type="InterPro" id="IPR037690">
    <property type="entry name" value="FAM204A"/>
</dbReference>